<organism evidence="2 3">
    <name type="scientific">Candidatus Odoribacter faecigallinarum</name>
    <dbReference type="NCBI Taxonomy" id="2838706"/>
    <lineage>
        <taxon>Bacteria</taxon>
        <taxon>Pseudomonadati</taxon>
        <taxon>Bacteroidota</taxon>
        <taxon>Bacteroidia</taxon>
        <taxon>Bacteroidales</taxon>
        <taxon>Odoribacteraceae</taxon>
        <taxon>Odoribacter</taxon>
    </lineage>
</organism>
<sequence>MRRIFLFLWNLLVVATSVCAQDFDPGTQAKGYLSRKNVTVDYATGIFHYRIPLFTIEQGSVILPVSLDYAGVGVKSNTHSGLVGYNWTLNTGGVVTRTIRGGIADEDRLNGFLVTEKDSVSLWNDVVAVNKRERDGECDI</sequence>
<reference evidence="2" key="2">
    <citation type="submission" date="2021-04" db="EMBL/GenBank/DDBJ databases">
        <authorList>
            <person name="Gilroy R."/>
        </authorList>
    </citation>
    <scope>NUCLEOTIDE SEQUENCE</scope>
    <source>
        <strain evidence="2">23274</strain>
    </source>
</reference>
<comment type="caution">
    <text evidence="2">The sequence shown here is derived from an EMBL/GenBank/DDBJ whole genome shotgun (WGS) entry which is preliminary data.</text>
</comment>
<evidence type="ECO:0000313" key="2">
    <source>
        <dbReference type="EMBL" id="HIX04318.1"/>
    </source>
</evidence>
<dbReference type="EMBL" id="DXFT01000185">
    <property type="protein sequence ID" value="HIX04318.1"/>
    <property type="molecule type" value="Genomic_DNA"/>
</dbReference>
<evidence type="ECO:0000256" key="1">
    <source>
        <dbReference type="SAM" id="SignalP"/>
    </source>
</evidence>
<accession>A0A9D1V1D9</accession>
<keyword evidence="1" id="KW-0732">Signal</keyword>
<evidence type="ECO:0000313" key="3">
    <source>
        <dbReference type="Proteomes" id="UP000824202"/>
    </source>
</evidence>
<feature type="non-terminal residue" evidence="2">
    <location>
        <position position="140"/>
    </location>
</feature>
<feature type="signal peptide" evidence="1">
    <location>
        <begin position="1"/>
        <end position="20"/>
    </location>
</feature>
<proteinExistence type="predicted"/>
<protein>
    <submittedName>
        <fullName evidence="2">Uncharacterized protein</fullName>
    </submittedName>
</protein>
<gene>
    <name evidence="2" type="ORF">H9863_09445</name>
</gene>
<dbReference type="AlphaFoldDB" id="A0A9D1V1D9"/>
<feature type="chain" id="PRO_5039239932" evidence="1">
    <location>
        <begin position="21"/>
        <end position="140"/>
    </location>
</feature>
<dbReference type="Proteomes" id="UP000824202">
    <property type="component" value="Unassembled WGS sequence"/>
</dbReference>
<reference evidence="2" key="1">
    <citation type="journal article" date="2021" name="PeerJ">
        <title>Extensive microbial diversity within the chicken gut microbiome revealed by metagenomics and culture.</title>
        <authorList>
            <person name="Gilroy R."/>
            <person name="Ravi A."/>
            <person name="Getino M."/>
            <person name="Pursley I."/>
            <person name="Horton D.L."/>
            <person name="Alikhan N.F."/>
            <person name="Baker D."/>
            <person name="Gharbi K."/>
            <person name="Hall N."/>
            <person name="Watson M."/>
            <person name="Adriaenssens E.M."/>
            <person name="Foster-Nyarko E."/>
            <person name="Jarju S."/>
            <person name="Secka A."/>
            <person name="Antonio M."/>
            <person name="Oren A."/>
            <person name="Chaudhuri R.R."/>
            <person name="La Ragione R."/>
            <person name="Hildebrand F."/>
            <person name="Pallen M.J."/>
        </authorList>
    </citation>
    <scope>NUCLEOTIDE SEQUENCE</scope>
    <source>
        <strain evidence="2">23274</strain>
    </source>
</reference>
<name>A0A9D1V1D9_9BACT</name>